<dbReference type="InterPro" id="IPR030678">
    <property type="entry name" value="Peptide/Ni-bd"/>
</dbReference>
<dbReference type="eggNOG" id="COG0747">
    <property type="taxonomic scope" value="Bacteria"/>
</dbReference>
<evidence type="ECO:0000256" key="3">
    <source>
        <dbReference type="ARBA" id="ARBA00022729"/>
    </source>
</evidence>
<dbReference type="GO" id="GO:0042597">
    <property type="term" value="C:periplasmic space"/>
    <property type="evidence" value="ECO:0007669"/>
    <property type="project" value="UniProtKB-ARBA"/>
</dbReference>
<feature type="domain" description="Solute-binding protein family 5" evidence="5">
    <location>
        <begin position="99"/>
        <end position="433"/>
    </location>
</feature>
<evidence type="ECO:0000259" key="5">
    <source>
        <dbReference type="Pfam" id="PF00496"/>
    </source>
</evidence>
<feature type="chain" id="PRO_5003212643" evidence="4">
    <location>
        <begin position="25"/>
        <end position="520"/>
    </location>
</feature>
<name>E6U6Q9_ETHHY</name>
<dbReference type="GO" id="GO:0015833">
    <property type="term" value="P:peptide transport"/>
    <property type="evidence" value="ECO:0007669"/>
    <property type="project" value="TreeGrafter"/>
</dbReference>
<dbReference type="PROSITE" id="PS51257">
    <property type="entry name" value="PROKAR_LIPOPROTEIN"/>
    <property type="match status" value="1"/>
</dbReference>
<dbReference type="PIRSF" id="PIRSF002741">
    <property type="entry name" value="MppA"/>
    <property type="match status" value="1"/>
</dbReference>
<dbReference type="AlphaFoldDB" id="E6U6Q9"/>
<keyword evidence="3 4" id="KW-0732">Signal</keyword>
<sequence length="520" mass="53750">MKQNHRWVLGLLALLLAFALAGCAASSGASSSKPSSSSQTSSAKVSSQTATKPTTFSLPVVFAQDMNPLTSGCMINVTLWPLLYDSLTQPDTTFTARQGLAASITNSGTTMMVQLRGGVKFSDGSALTAQDVAYSYNLVKSTPSSYFYGNVGNIASVTPQGSGTVVFTLSAPDTLAQNLLDIPIIKTGSVAAARTPPVGSGPYTFSTNQFSGTLSVNKNWYGGGTFGFQTIALVNMPSSDAVLGSLKIGEINYLYTDYGNGAVPAANLDSKTVNLNRMVFMGVNSGHSLTADAHVRRAISFALDRQSLSDDAFSAQALPTDLPYNPDWADGVKPASTELRAQLDKAATELTAAGYTAQNIGGVATKAGGASPLQLTLLVNSGDQQMTAAANQIKVSLAKAGIGITINAQPFAAYVAALQAGSYDLYLGNLSLTADMDLSPLLAPGGAAAYGVPANSATLAAFNTWRTGGALSALTTAYTSEMPFIALCFKTGSVTFTPGLSGTVNPTVQNVLYGIAGWHY</sequence>
<dbReference type="Pfam" id="PF00496">
    <property type="entry name" value="SBP_bac_5"/>
    <property type="match status" value="1"/>
</dbReference>
<reference evidence="6 7" key="1">
    <citation type="submission" date="2010-12" db="EMBL/GenBank/DDBJ databases">
        <title>Complete sequence of Ethanoligenens harbinense YUAN-3.</title>
        <authorList>
            <person name="Lucas S."/>
            <person name="Copeland A."/>
            <person name="Lapidus A."/>
            <person name="Cheng J.-F."/>
            <person name="Bruce D."/>
            <person name="Goodwin L."/>
            <person name="Pitluck S."/>
            <person name="Chertkov O."/>
            <person name="Misra M."/>
            <person name="Detter J.C."/>
            <person name="Han C."/>
            <person name="Tapia R."/>
            <person name="Land M."/>
            <person name="Hauser L."/>
            <person name="Jeffries C."/>
            <person name="Kyrpides N."/>
            <person name="Ivanova N."/>
            <person name="Mikhailova N."/>
            <person name="Wang A."/>
            <person name="Mouttaki H."/>
            <person name="He Z."/>
            <person name="Zhou J."/>
            <person name="Hemme C.L."/>
            <person name="Woyke T."/>
        </authorList>
    </citation>
    <scope>NUCLEOTIDE SEQUENCE [LARGE SCALE GENOMIC DNA]</scope>
    <source>
        <strain evidence="7">DSM 18485 / JCM 12961 / CGMCC 1.5033 / YUAN-3</strain>
    </source>
</reference>
<dbReference type="InterPro" id="IPR039424">
    <property type="entry name" value="SBP_5"/>
</dbReference>
<keyword evidence="7" id="KW-1185">Reference proteome</keyword>
<dbReference type="RefSeq" id="WP_013484173.1">
    <property type="nucleotide sequence ID" value="NC_014828.1"/>
</dbReference>
<dbReference type="Gene3D" id="3.40.190.10">
    <property type="entry name" value="Periplasmic binding protein-like II"/>
    <property type="match status" value="1"/>
</dbReference>
<evidence type="ECO:0000256" key="2">
    <source>
        <dbReference type="ARBA" id="ARBA00022448"/>
    </source>
</evidence>
<dbReference type="PANTHER" id="PTHR30290">
    <property type="entry name" value="PERIPLASMIC BINDING COMPONENT OF ABC TRANSPORTER"/>
    <property type="match status" value="1"/>
</dbReference>
<feature type="signal peptide" evidence="4">
    <location>
        <begin position="1"/>
        <end position="24"/>
    </location>
</feature>
<evidence type="ECO:0000256" key="1">
    <source>
        <dbReference type="ARBA" id="ARBA00005695"/>
    </source>
</evidence>
<comment type="similarity">
    <text evidence="1">Belongs to the bacterial solute-binding protein 5 family.</text>
</comment>
<protein>
    <submittedName>
        <fullName evidence="6">Extracellular solute-binding protein family 5</fullName>
    </submittedName>
</protein>
<organism evidence="6 7">
    <name type="scientific">Ethanoligenens harbinense (strain DSM 18485 / JCM 12961 / CGMCC 1.5033 / YUAN-3)</name>
    <dbReference type="NCBI Taxonomy" id="663278"/>
    <lineage>
        <taxon>Bacteria</taxon>
        <taxon>Bacillati</taxon>
        <taxon>Bacillota</taxon>
        <taxon>Clostridia</taxon>
        <taxon>Eubacteriales</taxon>
        <taxon>Oscillospiraceae</taxon>
        <taxon>Ethanoligenens</taxon>
    </lineage>
</organism>
<dbReference type="EMBL" id="CP002400">
    <property type="protein sequence ID" value="ADU25792.1"/>
    <property type="molecule type" value="Genomic_DNA"/>
</dbReference>
<evidence type="ECO:0000313" key="7">
    <source>
        <dbReference type="Proteomes" id="UP000001551"/>
    </source>
</evidence>
<dbReference type="PANTHER" id="PTHR30290:SF9">
    <property type="entry name" value="OLIGOPEPTIDE-BINDING PROTEIN APPA"/>
    <property type="match status" value="1"/>
</dbReference>
<accession>E6U6Q9</accession>
<dbReference type="GO" id="GO:1904680">
    <property type="term" value="F:peptide transmembrane transporter activity"/>
    <property type="evidence" value="ECO:0007669"/>
    <property type="project" value="TreeGrafter"/>
</dbReference>
<dbReference type="SUPFAM" id="SSF53850">
    <property type="entry name" value="Periplasmic binding protein-like II"/>
    <property type="match status" value="1"/>
</dbReference>
<dbReference type="Proteomes" id="UP000001551">
    <property type="component" value="Chromosome"/>
</dbReference>
<dbReference type="HOGENOM" id="CLU_017028_8_8_9"/>
<dbReference type="KEGG" id="eha:Ethha_0205"/>
<dbReference type="Gene3D" id="3.10.105.10">
    <property type="entry name" value="Dipeptide-binding Protein, Domain 3"/>
    <property type="match status" value="1"/>
</dbReference>
<dbReference type="STRING" id="663278.Ethha_0205"/>
<dbReference type="InterPro" id="IPR000914">
    <property type="entry name" value="SBP_5_dom"/>
</dbReference>
<proteinExistence type="inferred from homology"/>
<evidence type="ECO:0000256" key="4">
    <source>
        <dbReference type="SAM" id="SignalP"/>
    </source>
</evidence>
<evidence type="ECO:0000313" key="6">
    <source>
        <dbReference type="EMBL" id="ADU25792.1"/>
    </source>
</evidence>
<keyword evidence="2" id="KW-0813">Transport</keyword>
<gene>
    <name evidence="6" type="ordered locus">Ethha_0205</name>
</gene>
<dbReference type="GO" id="GO:0043190">
    <property type="term" value="C:ATP-binding cassette (ABC) transporter complex"/>
    <property type="evidence" value="ECO:0007669"/>
    <property type="project" value="InterPro"/>
</dbReference>